<organism evidence="9 10">
    <name type="scientific">Desulfonispora thiosulfatigenes DSM 11270</name>
    <dbReference type="NCBI Taxonomy" id="656914"/>
    <lineage>
        <taxon>Bacteria</taxon>
        <taxon>Bacillati</taxon>
        <taxon>Bacillota</taxon>
        <taxon>Clostridia</taxon>
        <taxon>Eubacteriales</taxon>
        <taxon>Peptococcaceae</taxon>
        <taxon>Desulfonispora</taxon>
    </lineage>
</organism>
<name>A0A1W1VC98_DESTI</name>
<evidence type="ECO:0000256" key="5">
    <source>
        <dbReference type="SAM" id="Phobius"/>
    </source>
</evidence>
<keyword evidence="3 5" id="KW-1133">Transmembrane helix</keyword>
<keyword evidence="4 5" id="KW-0472">Membrane</keyword>
<evidence type="ECO:0000313" key="9">
    <source>
        <dbReference type="EMBL" id="SMB90945.1"/>
    </source>
</evidence>
<dbReference type="Gene3D" id="2.40.50.140">
    <property type="entry name" value="Nucleic acid-binding proteins"/>
    <property type="match status" value="1"/>
</dbReference>
<feature type="domain" description="NfeD integral membrane" evidence="7">
    <location>
        <begin position="230"/>
        <end position="342"/>
    </location>
</feature>
<dbReference type="InterPro" id="IPR002810">
    <property type="entry name" value="NfeD-like_C"/>
</dbReference>
<dbReference type="Pfam" id="PF25145">
    <property type="entry name" value="NfeD1b_N"/>
    <property type="match status" value="1"/>
</dbReference>
<dbReference type="Gene3D" id="3.90.226.10">
    <property type="entry name" value="2-enoyl-CoA Hydratase, Chain A, domain 1"/>
    <property type="match status" value="1"/>
</dbReference>
<evidence type="ECO:0000256" key="1">
    <source>
        <dbReference type="ARBA" id="ARBA00004141"/>
    </source>
</evidence>
<keyword evidence="9" id="KW-0378">Hydrolase</keyword>
<feature type="domain" description="NfeD1b N-terminal" evidence="8">
    <location>
        <begin position="27"/>
        <end position="210"/>
    </location>
</feature>
<dbReference type="RefSeq" id="WP_084053175.1">
    <property type="nucleotide sequence ID" value="NZ_FWWT01000017.1"/>
</dbReference>
<dbReference type="InterPro" id="IPR012340">
    <property type="entry name" value="NA-bd_OB-fold"/>
</dbReference>
<evidence type="ECO:0000259" key="7">
    <source>
        <dbReference type="Pfam" id="PF24961"/>
    </source>
</evidence>
<dbReference type="Pfam" id="PF24961">
    <property type="entry name" value="NfeD_membrane"/>
    <property type="match status" value="1"/>
</dbReference>
<dbReference type="Proteomes" id="UP000192731">
    <property type="component" value="Unassembled WGS sequence"/>
</dbReference>
<protein>
    <submittedName>
        <fullName evidence="9">Membrane-bound serine protease (ClpP class)</fullName>
    </submittedName>
</protein>
<evidence type="ECO:0000256" key="2">
    <source>
        <dbReference type="ARBA" id="ARBA00022692"/>
    </source>
</evidence>
<dbReference type="GO" id="GO:0006508">
    <property type="term" value="P:proteolysis"/>
    <property type="evidence" value="ECO:0007669"/>
    <property type="project" value="UniProtKB-KW"/>
</dbReference>
<feature type="transmembrane region" description="Helical" evidence="5">
    <location>
        <begin position="278"/>
        <end position="311"/>
    </location>
</feature>
<evidence type="ECO:0000256" key="4">
    <source>
        <dbReference type="ARBA" id="ARBA00023136"/>
    </source>
</evidence>
<keyword evidence="9" id="KW-0645">Protease</keyword>
<dbReference type="PANTHER" id="PTHR33507">
    <property type="entry name" value="INNER MEMBRANE PROTEIN YBBJ"/>
    <property type="match status" value="1"/>
</dbReference>
<reference evidence="9 10" key="1">
    <citation type="submission" date="2017-04" db="EMBL/GenBank/DDBJ databases">
        <authorList>
            <person name="Afonso C.L."/>
            <person name="Miller P.J."/>
            <person name="Scott M.A."/>
            <person name="Spackman E."/>
            <person name="Goraichik I."/>
            <person name="Dimitrov K.M."/>
            <person name="Suarez D.L."/>
            <person name="Swayne D.E."/>
        </authorList>
    </citation>
    <scope>NUCLEOTIDE SEQUENCE [LARGE SCALE GENOMIC DNA]</scope>
    <source>
        <strain evidence="9 10">DSM 11270</strain>
    </source>
</reference>
<dbReference type="InterPro" id="IPR056738">
    <property type="entry name" value="NfeD1b_N"/>
</dbReference>
<evidence type="ECO:0000259" key="8">
    <source>
        <dbReference type="Pfam" id="PF25145"/>
    </source>
</evidence>
<gene>
    <name evidence="9" type="ORF">SAMN00017405_1387</name>
</gene>
<dbReference type="AlphaFoldDB" id="A0A1W1VC98"/>
<dbReference type="GO" id="GO:0005886">
    <property type="term" value="C:plasma membrane"/>
    <property type="evidence" value="ECO:0007669"/>
    <property type="project" value="TreeGrafter"/>
</dbReference>
<accession>A0A1W1VC98</accession>
<evidence type="ECO:0000313" key="10">
    <source>
        <dbReference type="Proteomes" id="UP000192731"/>
    </source>
</evidence>
<sequence length="432" mass="46478">MKRLTWIFFLLIFISLSIVPGFSANDKVMVVPIDSTVEKGLSSFVQRAFIKAESEKVKMVILEINTPGGRIDAARDIERIISNSKLPTTALIKDRAISAGSLIALACDTIAMQPGSTIGDAELYIGSERAGEKQLSDWREKLASTAEAKGRNPEIAAAFADRDIEIPGVTAKGKLLTLTPKKAVELGISDYLVKDRDELLEVLNLEKTLVISTEPTMGENLARFATDPMIAPILLTIGIAGLAIELITVGFGVFGVIGLASMSLFFGGHLLAGFSGWGAIFLFLVGLILLVIEIFVPGFGVFGIGGIASLIGSVVMVSQSLEAALTSLTIAIIGSIVLILVSLKFLTRRNIWKKIVLENKLSNEEGYSASSQELKELLNEEGKALTDLRPSGTAILNNGMRVDVVTYGDYILKDEKVKIIKVEGNRVVVIKI</sequence>
<dbReference type="PANTHER" id="PTHR33507:SF3">
    <property type="entry name" value="INNER MEMBRANE PROTEIN YBBJ"/>
    <property type="match status" value="1"/>
</dbReference>
<evidence type="ECO:0000256" key="3">
    <source>
        <dbReference type="ARBA" id="ARBA00022989"/>
    </source>
</evidence>
<feature type="transmembrane region" description="Helical" evidence="5">
    <location>
        <begin position="233"/>
        <end position="266"/>
    </location>
</feature>
<proteinExistence type="predicted"/>
<dbReference type="OrthoDB" id="9806253at2"/>
<dbReference type="STRING" id="656914.SAMN00017405_1387"/>
<feature type="transmembrane region" description="Helical" evidence="5">
    <location>
        <begin position="323"/>
        <end position="346"/>
    </location>
</feature>
<dbReference type="EMBL" id="FWWT01000017">
    <property type="protein sequence ID" value="SMB90945.1"/>
    <property type="molecule type" value="Genomic_DNA"/>
</dbReference>
<dbReference type="GO" id="GO:0008233">
    <property type="term" value="F:peptidase activity"/>
    <property type="evidence" value="ECO:0007669"/>
    <property type="project" value="UniProtKB-KW"/>
</dbReference>
<dbReference type="InterPro" id="IPR056739">
    <property type="entry name" value="NfeD_membrane"/>
</dbReference>
<keyword evidence="10" id="KW-1185">Reference proteome</keyword>
<evidence type="ECO:0000259" key="6">
    <source>
        <dbReference type="Pfam" id="PF01957"/>
    </source>
</evidence>
<feature type="domain" description="NfeD-like C-terminal" evidence="6">
    <location>
        <begin position="375"/>
        <end position="429"/>
    </location>
</feature>
<dbReference type="InterPro" id="IPR029045">
    <property type="entry name" value="ClpP/crotonase-like_dom_sf"/>
</dbReference>
<dbReference type="InterPro" id="IPR052165">
    <property type="entry name" value="Membrane_assoc_protease"/>
</dbReference>
<dbReference type="SUPFAM" id="SSF52096">
    <property type="entry name" value="ClpP/crotonase"/>
    <property type="match status" value="1"/>
</dbReference>
<keyword evidence="2 5" id="KW-0812">Transmembrane</keyword>
<comment type="subcellular location">
    <subcellularLocation>
        <location evidence="1">Membrane</location>
        <topology evidence="1">Multi-pass membrane protein</topology>
    </subcellularLocation>
</comment>
<dbReference type="CDD" id="cd07021">
    <property type="entry name" value="Clp_protease_NfeD_like"/>
    <property type="match status" value="1"/>
</dbReference>
<dbReference type="Pfam" id="PF01957">
    <property type="entry name" value="NfeD"/>
    <property type="match status" value="1"/>
</dbReference>